<dbReference type="GO" id="GO:0005524">
    <property type="term" value="F:ATP binding"/>
    <property type="evidence" value="ECO:0007669"/>
    <property type="project" value="UniProtKB-KW"/>
</dbReference>
<keyword evidence="3" id="KW-0723">Serine/threonine-protein kinase</keyword>
<evidence type="ECO:0000313" key="15">
    <source>
        <dbReference type="EMBL" id="OSX68367.1"/>
    </source>
</evidence>
<keyword evidence="16" id="KW-1185">Reference proteome</keyword>
<dbReference type="Proteomes" id="UP000218209">
    <property type="component" value="Unassembled WGS sequence"/>
</dbReference>
<dbReference type="Gene3D" id="1.20.120.350">
    <property type="entry name" value="Voltage-gated potassium channels. Chain C"/>
    <property type="match status" value="1"/>
</dbReference>
<accession>A0A1X6NIC2</accession>
<dbReference type="Gene3D" id="1.10.510.10">
    <property type="entry name" value="Transferase(Phosphotransferase) domain 1"/>
    <property type="match status" value="1"/>
</dbReference>
<dbReference type="Gene3D" id="3.30.200.20">
    <property type="entry name" value="Phosphorylase Kinase, domain 1"/>
    <property type="match status" value="1"/>
</dbReference>
<evidence type="ECO:0000256" key="1">
    <source>
        <dbReference type="ARBA" id="ARBA00004141"/>
    </source>
</evidence>
<feature type="domain" description="Protein kinase" evidence="14">
    <location>
        <begin position="198"/>
        <end position="418"/>
    </location>
</feature>
<evidence type="ECO:0000256" key="11">
    <source>
        <dbReference type="ARBA" id="ARBA00047899"/>
    </source>
</evidence>
<feature type="transmembrane region" description="Helical" evidence="13">
    <location>
        <begin position="82"/>
        <end position="102"/>
    </location>
</feature>
<keyword evidence="10 13" id="KW-0472">Membrane</keyword>
<keyword evidence="8" id="KW-0067">ATP-binding</keyword>
<feature type="transmembrane region" description="Helical" evidence="13">
    <location>
        <begin position="37"/>
        <end position="61"/>
    </location>
</feature>
<evidence type="ECO:0000256" key="6">
    <source>
        <dbReference type="ARBA" id="ARBA00022741"/>
    </source>
</evidence>
<dbReference type="PROSITE" id="PS00108">
    <property type="entry name" value="PROTEIN_KINASE_ST"/>
    <property type="match status" value="1"/>
</dbReference>
<evidence type="ECO:0000256" key="4">
    <source>
        <dbReference type="ARBA" id="ARBA00022679"/>
    </source>
</evidence>
<dbReference type="InterPro" id="IPR027359">
    <property type="entry name" value="Volt_channel_dom_sf"/>
</dbReference>
<feature type="non-terminal residue" evidence="15">
    <location>
        <position position="418"/>
    </location>
</feature>
<dbReference type="PANTHER" id="PTHR44329:SF285">
    <property type="entry name" value="V-MOS MOLONEY MURINE SARCOMA VIRAL ONCO HOMOLOG"/>
    <property type="match status" value="1"/>
</dbReference>
<keyword evidence="6" id="KW-0547">Nucleotide-binding</keyword>
<dbReference type="PANTHER" id="PTHR44329">
    <property type="entry name" value="SERINE/THREONINE-PROTEIN KINASE TNNI3K-RELATED"/>
    <property type="match status" value="1"/>
</dbReference>
<dbReference type="InterPro" id="IPR051681">
    <property type="entry name" value="Ser/Thr_Kinases-Pseudokinases"/>
</dbReference>
<dbReference type="SUPFAM" id="SSF56112">
    <property type="entry name" value="Protein kinase-like (PK-like)"/>
    <property type="match status" value="1"/>
</dbReference>
<dbReference type="EC" id="2.7.11.1" evidence="2"/>
<keyword evidence="7" id="KW-0418">Kinase</keyword>
<dbReference type="InterPro" id="IPR000719">
    <property type="entry name" value="Prot_kinase_dom"/>
</dbReference>
<dbReference type="InterPro" id="IPR008271">
    <property type="entry name" value="Ser/Thr_kinase_AS"/>
</dbReference>
<evidence type="ECO:0000256" key="3">
    <source>
        <dbReference type="ARBA" id="ARBA00022527"/>
    </source>
</evidence>
<dbReference type="CDD" id="cd13999">
    <property type="entry name" value="STKc_MAP3K-like"/>
    <property type="match status" value="1"/>
</dbReference>
<evidence type="ECO:0000256" key="10">
    <source>
        <dbReference type="ARBA" id="ARBA00023136"/>
    </source>
</evidence>
<dbReference type="InterPro" id="IPR011009">
    <property type="entry name" value="Kinase-like_dom_sf"/>
</dbReference>
<organism evidence="15 16">
    <name type="scientific">Porphyra umbilicalis</name>
    <name type="common">Purple laver</name>
    <name type="synonym">Red alga</name>
    <dbReference type="NCBI Taxonomy" id="2786"/>
    <lineage>
        <taxon>Eukaryota</taxon>
        <taxon>Rhodophyta</taxon>
        <taxon>Bangiophyceae</taxon>
        <taxon>Bangiales</taxon>
        <taxon>Bangiaceae</taxon>
        <taxon>Porphyra</taxon>
    </lineage>
</organism>
<dbReference type="OrthoDB" id="339325at2759"/>
<dbReference type="GO" id="GO:0016020">
    <property type="term" value="C:membrane"/>
    <property type="evidence" value="ECO:0007669"/>
    <property type="project" value="UniProtKB-SubCell"/>
</dbReference>
<proteinExistence type="predicted"/>
<feature type="non-terminal residue" evidence="15">
    <location>
        <position position="1"/>
    </location>
</feature>
<evidence type="ECO:0000313" key="16">
    <source>
        <dbReference type="Proteomes" id="UP000218209"/>
    </source>
</evidence>
<dbReference type="AlphaFoldDB" id="A0A1X6NIC2"/>
<keyword evidence="5 13" id="KW-0812">Transmembrane</keyword>
<dbReference type="GO" id="GO:0004674">
    <property type="term" value="F:protein serine/threonine kinase activity"/>
    <property type="evidence" value="ECO:0007669"/>
    <property type="project" value="UniProtKB-KW"/>
</dbReference>
<evidence type="ECO:0000256" key="8">
    <source>
        <dbReference type="ARBA" id="ARBA00022840"/>
    </source>
</evidence>
<sequence length="418" mass="46522">EDDLESLAALSVEEDEEEAVAFSGWRVLFWDVLDSNAALLLIYVVITLDVLLFMLDLVYLVQGWSFQRLLPSFRFPSDTLCLVLDGALACLYTFEVVMRVFVYGRKGYFLNSPMVADFVTVVTSTSLVVLGHVCRQSLVLTLGRFLRLGRVATVAVIARERRFTRRFQRNEAELELLLAMEKSEAGKLIKWRIESTSIALGEKMGLGGFGEVYMGIFRGTLVAVKQLFQVNNANSDGAALTIEDEAVTLVNLRHPNVVLFMGFVHEPAKLWIVMEYCSRGSLRETLADPTSRLSPNRILKFALGAARGLAYLHGQDPPVLHLDLKTANILISSGWDAKLADFGLSRTVDNIQNNTFAGTVQYSAPEILEANTFSSAADIYSFGICMWELAARQLPFQGISVMEVLWGVVEENLRPDLS</sequence>
<gene>
    <name evidence="15" type="ORF">BU14_2926s0001</name>
</gene>
<comment type="subcellular location">
    <subcellularLocation>
        <location evidence="1">Membrane</location>
        <topology evidence="1">Multi-pass membrane protein</topology>
    </subcellularLocation>
</comment>
<evidence type="ECO:0000256" key="7">
    <source>
        <dbReference type="ARBA" id="ARBA00022777"/>
    </source>
</evidence>
<dbReference type="SMART" id="SM00220">
    <property type="entry name" value="S_TKc"/>
    <property type="match status" value="1"/>
</dbReference>
<evidence type="ECO:0000256" key="5">
    <source>
        <dbReference type="ARBA" id="ARBA00022692"/>
    </source>
</evidence>
<dbReference type="EMBL" id="KV920655">
    <property type="protein sequence ID" value="OSX68367.1"/>
    <property type="molecule type" value="Genomic_DNA"/>
</dbReference>
<dbReference type="Pfam" id="PF00069">
    <property type="entry name" value="Pkinase"/>
    <property type="match status" value="1"/>
</dbReference>
<name>A0A1X6NIC2_PORUM</name>
<evidence type="ECO:0000256" key="2">
    <source>
        <dbReference type="ARBA" id="ARBA00012513"/>
    </source>
</evidence>
<evidence type="ECO:0000256" key="9">
    <source>
        <dbReference type="ARBA" id="ARBA00022989"/>
    </source>
</evidence>
<evidence type="ECO:0000256" key="13">
    <source>
        <dbReference type="SAM" id="Phobius"/>
    </source>
</evidence>
<comment type="catalytic activity">
    <reaction evidence="12">
        <text>L-seryl-[protein] + ATP = O-phospho-L-seryl-[protein] + ADP + H(+)</text>
        <dbReference type="Rhea" id="RHEA:17989"/>
        <dbReference type="Rhea" id="RHEA-COMP:9863"/>
        <dbReference type="Rhea" id="RHEA-COMP:11604"/>
        <dbReference type="ChEBI" id="CHEBI:15378"/>
        <dbReference type="ChEBI" id="CHEBI:29999"/>
        <dbReference type="ChEBI" id="CHEBI:30616"/>
        <dbReference type="ChEBI" id="CHEBI:83421"/>
        <dbReference type="ChEBI" id="CHEBI:456216"/>
        <dbReference type="EC" id="2.7.11.1"/>
    </reaction>
</comment>
<reference evidence="15 16" key="1">
    <citation type="submission" date="2017-03" db="EMBL/GenBank/DDBJ databases">
        <title>WGS assembly of Porphyra umbilicalis.</title>
        <authorList>
            <person name="Brawley S.H."/>
            <person name="Blouin N.A."/>
            <person name="Ficko-Blean E."/>
            <person name="Wheeler G.L."/>
            <person name="Lohr M."/>
            <person name="Goodson H.V."/>
            <person name="Jenkins J.W."/>
            <person name="Blaby-Haas C.E."/>
            <person name="Helliwell K.E."/>
            <person name="Chan C."/>
            <person name="Marriage T."/>
            <person name="Bhattacharya D."/>
            <person name="Klein A.S."/>
            <person name="Badis Y."/>
            <person name="Brodie J."/>
            <person name="Cao Y."/>
            <person name="Collen J."/>
            <person name="Dittami S.M."/>
            <person name="Gachon C.M."/>
            <person name="Green B.R."/>
            <person name="Karpowicz S."/>
            <person name="Kim J.W."/>
            <person name="Kudahl U."/>
            <person name="Lin S."/>
            <person name="Michel G."/>
            <person name="Mittag M."/>
            <person name="Olson B.J."/>
            <person name="Pangilinan J."/>
            <person name="Peng Y."/>
            <person name="Qiu H."/>
            <person name="Shu S."/>
            <person name="Singer J.T."/>
            <person name="Smith A.G."/>
            <person name="Sprecher B.N."/>
            <person name="Wagner V."/>
            <person name="Wang W."/>
            <person name="Wang Z.-Y."/>
            <person name="Yan J."/>
            <person name="Yarish C."/>
            <person name="Zoeuner-Riek S."/>
            <person name="Zhuang Y."/>
            <person name="Zou Y."/>
            <person name="Lindquist E.A."/>
            <person name="Grimwood J."/>
            <person name="Barry K."/>
            <person name="Rokhsar D.S."/>
            <person name="Schmutz J."/>
            <person name="Stiller J.W."/>
            <person name="Grossman A.R."/>
            <person name="Prochnik S.E."/>
        </authorList>
    </citation>
    <scope>NUCLEOTIDE SEQUENCE [LARGE SCALE GENOMIC DNA]</scope>
    <source>
        <strain evidence="15">4086291</strain>
    </source>
</reference>
<keyword evidence="4" id="KW-0808">Transferase</keyword>
<dbReference type="PROSITE" id="PS50011">
    <property type="entry name" value="PROTEIN_KINASE_DOM"/>
    <property type="match status" value="1"/>
</dbReference>
<protein>
    <recommendedName>
        <fullName evidence="2">non-specific serine/threonine protein kinase</fullName>
        <ecNumber evidence="2">2.7.11.1</ecNumber>
    </recommendedName>
</protein>
<keyword evidence="9 13" id="KW-1133">Transmembrane helix</keyword>
<comment type="catalytic activity">
    <reaction evidence="11">
        <text>L-threonyl-[protein] + ATP = O-phospho-L-threonyl-[protein] + ADP + H(+)</text>
        <dbReference type="Rhea" id="RHEA:46608"/>
        <dbReference type="Rhea" id="RHEA-COMP:11060"/>
        <dbReference type="Rhea" id="RHEA-COMP:11605"/>
        <dbReference type="ChEBI" id="CHEBI:15378"/>
        <dbReference type="ChEBI" id="CHEBI:30013"/>
        <dbReference type="ChEBI" id="CHEBI:30616"/>
        <dbReference type="ChEBI" id="CHEBI:61977"/>
        <dbReference type="ChEBI" id="CHEBI:456216"/>
        <dbReference type="EC" id="2.7.11.1"/>
    </reaction>
</comment>
<evidence type="ECO:0000256" key="12">
    <source>
        <dbReference type="ARBA" id="ARBA00048679"/>
    </source>
</evidence>
<evidence type="ECO:0000259" key="14">
    <source>
        <dbReference type="PROSITE" id="PS50011"/>
    </source>
</evidence>